<feature type="signal peptide" evidence="1">
    <location>
        <begin position="1"/>
        <end position="17"/>
    </location>
</feature>
<reference evidence="2" key="1">
    <citation type="submission" date="2020-07" db="EMBL/GenBank/DDBJ databases">
        <title>Multicomponent nature underlies the extraordinary mechanical properties of spider dragline silk.</title>
        <authorList>
            <person name="Kono N."/>
            <person name="Nakamura H."/>
            <person name="Mori M."/>
            <person name="Yoshida Y."/>
            <person name="Ohtoshi R."/>
            <person name="Malay A.D."/>
            <person name="Moran D.A.P."/>
            <person name="Tomita M."/>
            <person name="Numata K."/>
            <person name="Arakawa K."/>
        </authorList>
    </citation>
    <scope>NUCLEOTIDE SEQUENCE</scope>
</reference>
<evidence type="ECO:0000313" key="3">
    <source>
        <dbReference type="Proteomes" id="UP000887116"/>
    </source>
</evidence>
<dbReference type="EMBL" id="BMAO01004449">
    <property type="protein sequence ID" value="GFQ94675.1"/>
    <property type="molecule type" value="Genomic_DNA"/>
</dbReference>
<evidence type="ECO:0000256" key="1">
    <source>
        <dbReference type="SAM" id="SignalP"/>
    </source>
</evidence>
<keyword evidence="1" id="KW-0732">Signal</keyword>
<sequence>MCFISSMLLVLVQRSEVEISTLSTFITRQDSWKPSDPDRELAAGVVSCCGGFESWHHKRPSYVEGLNLAGLKFGEWDATARVMSTTDSLHAA</sequence>
<evidence type="ECO:0000313" key="2">
    <source>
        <dbReference type="EMBL" id="GFQ94675.1"/>
    </source>
</evidence>
<feature type="chain" id="PRO_5036459147" evidence="1">
    <location>
        <begin position="18"/>
        <end position="92"/>
    </location>
</feature>
<gene>
    <name evidence="2" type="ORF">TNCT_187961</name>
</gene>
<keyword evidence="3" id="KW-1185">Reference proteome</keyword>
<name>A0A8X6G1S5_TRICU</name>
<protein>
    <submittedName>
        <fullName evidence="2">Uncharacterized protein</fullName>
    </submittedName>
</protein>
<dbReference type="AlphaFoldDB" id="A0A8X6G1S5"/>
<dbReference type="Proteomes" id="UP000887116">
    <property type="component" value="Unassembled WGS sequence"/>
</dbReference>
<accession>A0A8X6G1S5</accession>
<organism evidence="2 3">
    <name type="scientific">Trichonephila clavata</name>
    <name type="common">Joro spider</name>
    <name type="synonym">Nephila clavata</name>
    <dbReference type="NCBI Taxonomy" id="2740835"/>
    <lineage>
        <taxon>Eukaryota</taxon>
        <taxon>Metazoa</taxon>
        <taxon>Ecdysozoa</taxon>
        <taxon>Arthropoda</taxon>
        <taxon>Chelicerata</taxon>
        <taxon>Arachnida</taxon>
        <taxon>Araneae</taxon>
        <taxon>Araneomorphae</taxon>
        <taxon>Entelegynae</taxon>
        <taxon>Araneoidea</taxon>
        <taxon>Nephilidae</taxon>
        <taxon>Trichonephila</taxon>
    </lineage>
</organism>
<comment type="caution">
    <text evidence="2">The sequence shown here is derived from an EMBL/GenBank/DDBJ whole genome shotgun (WGS) entry which is preliminary data.</text>
</comment>
<proteinExistence type="predicted"/>